<feature type="compositionally biased region" description="Polar residues" evidence="1">
    <location>
        <begin position="582"/>
        <end position="591"/>
    </location>
</feature>
<dbReference type="AlphaFoldDB" id="A0A8X6HNT7"/>
<keyword evidence="4" id="KW-1185">Reference proteome</keyword>
<dbReference type="EMBL" id="BMAO01038798">
    <property type="protein sequence ID" value="GFR27194.1"/>
    <property type="molecule type" value="Genomic_DNA"/>
</dbReference>
<feature type="compositionally biased region" description="Polar residues" evidence="1">
    <location>
        <begin position="492"/>
        <end position="504"/>
    </location>
</feature>
<dbReference type="GO" id="GO:0036449">
    <property type="term" value="C:microtubule minus-end"/>
    <property type="evidence" value="ECO:0007669"/>
    <property type="project" value="TreeGrafter"/>
</dbReference>
<dbReference type="PANTHER" id="PTHR21595:SF0">
    <property type="entry name" value="PATRONIN"/>
    <property type="match status" value="1"/>
</dbReference>
<dbReference type="SUPFAM" id="SSF47576">
    <property type="entry name" value="Calponin-homology domain, CH-domain"/>
    <property type="match status" value="1"/>
</dbReference>
<dbReference type="GO" id="GO:0007026">
    <property type="term" value="P:negative regulation of microtubule depolymerization"/>
    <property type="evidence" value="ECO:0007669"/>
    <property type="project" value="TreeGrafter"/>
</dbReference>
<feature type="non-terminal residue" evidence="3">
    <location>
        <position position="1"/>
    </location>
</feature>
<dbReference type="GO" id="GO:0005516">
    <property type="term" value="F:calmodulin binding"/>
    <property type="evidence" value="ECO:0007669"/>
    <property type="project" value="InterPro"/>
</dbReference>
<feature type="compositionally biased region" description="Basic and acidic residues" evidence="1">
    <location>
        <begin position="592"/>
        <end position="617"/>
    </location>
</feature>
<dbReference type="Pfam" id="PF11971">
    <property type="entry name" value="CAMSAP_CH"/>
    <property type="match status" value="1"/>
</dbReference>
<dbReference type="InterPro" id="IPR032940">
    <property type="entry name" value="CAMSAP"/>
</dbReference>
<evidence type="ECO:0000259" key="2">
    <source>
        <dbReference type="PROSITE" id="PS50021"/>
    </source>
</evidence>
<feature type="domain" description="Calponin-homology (CH)" evidence="2">
    <location>
        <begin position="205"/>
        <end position="345"/>
    </location>
</feature>
<dbReference type="Pfam" id="PF25532">
    <property type="entry name" value="CH_CAMSAP2_N"/>
    <property type="match status" value="1"/>
</dbReference>
<dbReference type="InterPro" id="IPR036872">
    <property type="entry name" value="CH_dom_sf"/>
</dbReference>
<feature type="compositionally biased region" description="Polar residues" evidence="1">
    <location>
        <begin position="462"/>
        <end position="473"/>
    </location>
</feature>
<dbReference type="GO" id="GO:0051011">
    <property type="term" value="F:microtubule minus-end binding"/>
    <property type="evidence" value="ECO:0007669"/>
    <property type="project" value="TreeGrafter"/>
</dbReference>
<dbReference type="GO" id="GO:0031122">
    <property type="term" value="P:cytoplasmic microtubule organization"/>
    <property type="evidence" value="ECO:0007669"/>
    <property type="project" value="TreeGrafter"/>
</dbReference>
<dbReference type="PROSITE" id="PS50021">
    <property type="entry name" value="CH"/>
    <property type="match status" value="1"/>
</dbReference>
<dbReference type="InterPro" id="IPR058042">
    <property type="entry name" value="CAMSAP_N"/>
</dbReference>
<organism evidence="3 4">
    <name type="scientific">Trichonephila clavata</name>
    <name type="common">Joro spider</name>
    <name type="synonym">Nephila clavata</name>
    <dbReference type="NCBI Taxonomy" id="2740835"/>
    <lineage>
        <taxon>Eukaryota</taxon>
        <taxon>Metazoa</taxon>
        <taxon>Ecdysozoa</taxon>
        <taxon>Arthropoda</taxon>
        <taxon>Chelicerata</taxon>
        <taxon>Arachnida</taxon>
        <taxon>Araneae</taxon>
        <taxon>Araneomorphae</taxon>
        <taxon>Entelegynae</taxon>
        <taxon>Araneoidea</taxon>
        <taxon>Nephilidae</taxon>
        <taxon>Trichonephila</taxon>
    </lineage>
</organism>
<feature type="region of interest" description="Disordered" evidence="1">
    <location>
        <begin position="462"/>
        <end position="617"/>
    </location>
</feature>
<evidence type="ECO:0000313" key="3">
    <source>
        <dbReference type="EMBL" id="GFR27194.1"/>
    </source>
</evidence>
<dbReference type="InterPro" id="IPR022613">
    <property type="entry name" value="CH_CAMSAP_2"/>
</dbReference>
<comment type="caution">
    <text evidence="3">The sequence shown here is derived from an EMBL/GenBank/DDBJ whole genome shotgun (WGS) entry which is preliminary data.</text>
</comment>
<evidence type="ECO:0000256" key="1">
    <source>
        <dbReference type="SAM" id="MobiDB-lite"/>
    </source>
</evidence>
<proteinExistence type="predicted"/>
<reference evidence="3" key="1">
    <citation type="submission" date="2020-07" db="EMBL/GenBank/DDBJ databases">
        <title>Multicomponent nature underlies the extraordinary mechanical properties of spider dragline silk.</title>
        <authorList>
            <person name="Kono N."/>
            <person name="Nakamura H."/>
            <person name="Mori M."/>
            <person name="Yoshida Y."/>
            <person name="Ohtoshi R."/>
            <person name="Malay A.D."/>
            <person name="Moran D.A.P."/>
            <person name="Tomita M."/>
            <person name="Numata K."/>
            <person name="Arakawa K."/>
        </authorList>
    </citation>
    <scope>NUCLEOTIDE SEQUENCE</scope>
</reference>
<dbReference type="PANTHER" id="PTHR21595">
    <property type="entry name" value="PATRONIN"/>
    <property type="match status" value="1"/>
</dbReference>
<protein>
    <submittedName>
        <fullName evidence="3">Patronin</fullName>
    </submittedName>
</protein>
<dbReference type="Proteomes" id="UP000887116">
    <property type="component" value="Unassembled WGS sequence"/>
</dbReference>
<feature type="compositionally biased region" description="Polar residues" evidence="1">
    <location>
        <begin position="531"/>
        <end position="553"/>
    </location>
</feature>
<gene>
    <name evidence="3" type="primary">Patronin</name>
    <name evidence="3" type="ORF">TNCT_711511</name>
</gene>
<evidence type="ECO:0000313" key="4">
    <source>
        <dbReference type="Proteomes" id="UP000887116"/>
    </source>
</evidence>
<dbReference type="OrthoDB" id="2125658at2759"/>
<sequence length="617" mass="70598">MDSSSNSNKKKVLFLPGFRSVFVIMDSSSNSNKKRVLFLPGFRSVFVIMDSSSNSNKKKAKQRASVLWLLSKAYMPKIPPELYEPCYRDHEGNDRLKPQIVHALANAELYCLALANIYADPNYHNLNHHGIIQVLTRKGIEINEPMDSNLTETVLVQTAPIRMNAHMAVIEGIMALFIKEVLIPEKVMEVVSRFSVVNPESELPYDCEEAALLWINKSCIKMRHKIEEELSSSRSPDSPDSSHLQRGNASFIALAQDLGDLSDGCCLAALLSLYCPRYFKWQDIHLHDPMSLADSVYNLQLVQKFCQEHLPQDIYCLSLEDMVYMHPSIVPNVLAFIADLMYIFEIRPPKHICRPGAKMERDDEAKLADVNYINGQRQSPLQNCRIRNFQNLGSWQAPQKSFSGRKISVQEDRKVDGLRSLRRTHSVNFSEVNRRGELSVPSVNSQRFHGEEDDELAGYFSSRQPHSQSQYNLLDQEDNRRSTRSTSDHSQRLQQTQGHYQEASSPGHLESLSENNEFVGGKWAEPRESAPKTNLQRSPSSYEIHQLSPSKQTMPKGRGYSCKRSQSDLHLSQDRNNRPSEDNSLYQVQSVSHEHYSPRTFTREPRRSRNSYHESMH</sequence>
<name>A0A8X6HNT7_TRICU</name>
<feature type="compositionally biased region" description="Basic and acidic residues" evidence="1">
    <location>
        <begin position="565"/>
        <end position="581"/>
    </location>
</feature>
<feature type="compositionally biased region" description="Basic and acidic residues" evidence="1">
    <location>
        <begin position="477"/>
        <end position="491"/>
    </location>
</feature>
<dbReference type="InterPro" id="IPR001715">
    <property type="entry name" value="CH_dom"/>
</dbReference>
<accession>A0A8X6HNT7</accession>